<keyword evidence="4" id="KW-1185">Reference proteome</keyword>
<evidence type="ECO:0000313" key="4">
    <source>
        <dbReference type="Proteomes" id="UP001234989"/>
    </source>
</evidence>
<evidence type="ECO:0000259" key="1">
    <source>
        <dbReference type="Pfam" id="PF17921"/>
    </source>
</evidence>
<proteinExistence type="predicted"/>
<dbReference type="AlphaFoldDB" id="A0AAF0RAT8"/>
<dbReference type="PANTHER" id="PTHR45835:SF91">
    <property type="entry name" value="RETROTRANSPOSON, TY3-GYPSY SUBCLASS-LIKE PROTEIN"/>
    <property type="match status" value="1"/>
</dbReference>
<organism evidence="3 4">
    <name type="scientific">Solanum verrucosum</name>
    <dbReference type="NCBI Taxonomy" id="315347"/>
    <lineage>
        <taxon>Eukaryota</taxon>
        <taxon>Viridiplantae</taxon>
        <taxon>Streptophyta</taxon>
        <taxon>Embryophyta</taxon>
        <taxon>Tracheophyta</taxon>
        <taxon>Spermatophyta</taxon>
        <taxon>Magnoliopsida</taxon>
        <taxon>eudicotyledons</taxon>
        <taxon>Gunneridae</taxon>
        <taxon>Pentapetalae</taxon>
        <taxon>asterids</taxon>
        <taxon>lamiids</taxon>
        <taxon>Solanales</taxon>
        <taxon>Solanaceae</taxon>
        <taxon>Solanoideae</taxon>
        <taxon>Solaneae</taxon>
        <taxon>Solanum</taxon>
    </lineage>
</organism>
<reference evidence="3" key="1">
    <citation type="submission" date="2023-08" db="EMBL/GenBank/DDBJ databases">
        <title>A de novo genome assembly of Solanum verrucosum Schlechtendal, a Mexican diploid species geographically isolated from the other diploid A-genome species in potato relatives.</title>
        <authorList>
            <person name="Hosaka K."/>
        </authorList>
    </citation>
    <scope>NUCLEOTIDE SEQUENCE</scope>
    <source>
        <tissue evidence="3">Young leaves</tissue>
    </source>
</reference>
<dbReference type="InterPro" id="IPR036397">
    <property type="entry name" value="RNaseH_sf"/>
</dbReference>
<dbReference type="Pfam" id="PF24626">
    <property type="entry name" value="SH3_Tf2-1"/>
    <property type="match status" value="1"/>
</dbReference>
<dbReference type="EMBL" id="CP133618">
    <property type="protein sequence ID" value="WMV37248.1"/>
    <property type="molecule type" value="Genomic_DNA"/>
</dbReference>
<evidence type="ECO:0000259" key="2">
    <source>
        <dbReference type="Pfam" id="PF24626"/>
    </source>
</evidence>
<dbReference type="InterPro" id="IPR056924">
    <property type="entry name" value="SH3_Tf2-1"/>
</dbReference>
<dbReference type="Gene3D" id="1.10.340.70">
    <property type="match status" value="1"/>
</dbReference>
<evidence type="ECO:0008006" key="5">
    <source>
        <dbReference type="Google" id="ProtNLM"/>
    </source>
</evidence>
<gene>
    <name evidence="3" type="ORF">MTR67_030633</name>
</gene>
<dbReference type="Proteomes" id="UP001234989">
    <property type="component" value="Chromosome 7"/>
</dbReference>
<dbReference type="GO" id="GO:0003676">
    <property type="term" value="F:nucleic acid binding"/>
    <property type="evidence" value="ECO:0007669"/>
    <property type="project" value="InterPro"/>
</dbReference>
<dbReference type="SUPFAM" id="SSF53098">
    <property type="entry name" value="Ribonuclease H-like"/>
    <property type="match status" value="1"/>
</dbReference>
<accession>A0AAF0RAT8</accession>
<dbReference type="Gene3D" id="3.30.420.10">
    <property type="entry name" value="Ribonuclease H-like superfamily/Ribonuclease H"/>
    <property type="match status" value="1"/>
</dbReference>
<dbReference type="Pfam" id="PF17921">
    <property type="entry name" value="Integrase_H2C2"/>
    <property type="match status" value="1"/>
</dbReference>
<dbReference type="PANTHER" id="PTHR45835">
    <property type="entry name" value="YALI0A06105P"/>
    <property type="match status" value="1"/>
</dbReference>
<dbReference type="InterPro" id="IPR012337">
    <property type="entry name" value="RNaseH-like_sf"/>
</dbReference>
<name>A0AAF0RAT8_SOLVR</name>
<feature type="domain" description="Integrase zinc-binding" evidence="1">
    <location>
        <begin position="21"/>
        <end position="76"/>
    </location>
</feature>
<dbReference type="InterPro" id="IPR041588">
    <property type="entry name" value="Integrase_H2C2"/>
</dbReference>
<protein>
    <recommendedName>
        <fullName evidence="5">Polyprotein</fullName>
    </recommendedName>
</protein>
<feature type="domain" description="Tf2-1-like SH3-like" evidence="2">
    <location>
        <begin position="224"/>
        <end position="274"/>
    </location>
</feature>
<feature type="non-terminal residue" evidence="3">
    <location>
        <position position="1"/>
    </location>
</feature>
<evidence type="ECO:0000313" key="3">
    <source>
        <dbReference type="EMBL" id="WMV37248.1"/>
    </source>
</evidence>
<sequence>SQGEDGVLRHQGRTCVSDVDGLRETILEEAHGSRYSIHQGDTKMYRDLCEIYWWNGMKRDIEKFVARCSNCQQVKADHQGPGGLTQDIDILTWKWKEVNMDFVVGLPRTRRQHDSIWVIVDRFTKSSHFLPTDGQAERTIQTLEDMLRACVIDFKGNWDDHLPLIEFSYNNSYHSSIAMAPVEALYGRRCRSPVGWFEVGEFTLLGPKVVYEATKKISPMKGVMRFGKKGKLSPRYVGPYEILKRVGKEAYELKLPNESAPVHPVFYISMLKKCIGEPVSILPLEGLGVDENLSYEEVSVEILDRQVKKLRNKEVASINVLWRNHLVEGATWEAEADMKSRYPHLFPSYSLP</sequence>